<keyword evidence="2" id="KW-0963">Cytoplasm</keyword>
<reference evidence="4" key="1">
    <citation type="submission" date="2023-08" db="EMBL/GenBank/DDBJ databases">
        <authorList>
            <person name="Chen Y."/>
            <person name="Shah S."/>
            <person name="Dougan E. K."/>
            <person name="Thang M."/>
            <person name="Chan C."/>
        </authorList>
    </citation>
    <scope>NUCLEOTIDE SEQUENCE</scope>
</reference>
<proteinExistence type="predicted"/>
<protein>
    <submittedName>
        <fullName evidence="4">Uncharacterized protein</fullName>
    </submittedName>
</protein>
<evidence type="ECO:0000256" key="2">
    <source>
        <dbReference type="ARBA" id="ARBA00022490"/>
    </source>
</evidence>
<dbReference type="Gene3D" id="3.80.10.10">
    <property type="entry name" value="Ribonuclease Inhibitor"/>
    <property type="match status" value="2"/>
</dbReference>
<comment type="subcellular location">
    <subcellularLocation>
        <location evidence="1">Cytoplasm</location>
        <location evidence="1">Cytoskeleton</location>
    </subcellularLocation>
</comment>
<keyword evidence="3" id="KW-0206">Cytoskeleton</keyword>
<gene>
    <name evidence="4" type="ORF">EVOR1521_LOCUS7531</name>
</gene>
<organism evidence="4 5">
    <name type="scientific">Effrenium voratum</name>
    <dbReference type="NCBI Taxonomy" id="2562239"/>
    <lineage>
        <taxon>Eukaryota</taxon>
        <taxon>Sar</taxon>
        <taxon>Alveolata</taxon>
        <taxon>Dinophyceae</taxon>
        <taxon>Suessiales</taxon>
        <taxon>Symbiodiniaceae</taxon>
        <taxon>Effrenium</taxon>
    </lineage>
</organism>
<dbReference type="EMBL" id="CAUJNA010000608">
    <property type="protein sequence ID" value="CAJ1379223.1"/>
    <property type="molecule type" value="Genomic_DNA"/>
</dbReference>
<dbReference type="AlphaFoldDB" id="A0AA36I1C9"/>
<accession>A0AA36I1C9</accession>
<dbReference type="PANTHER" id="PTHR24107">
    <property type="entry name" value="YNEIN REGULATORY COMPLEX SUBUNIT 5"/>
    <property type="match status" value="1"/>
</dbReference>
<evidence type="ECO:0000313" key="5">
    <source>
        <dbReference type="Proteomes" id="UP001178507"/>
    </source>
</evidence>
<keyword evidence="5" id="KW-1185">Reference proteome</keyword>
<dbReference type="GO" id="GO:0005856">
    <property type="term" value="C:cytoskeleton"/>
    <property type="evidence" value="ECO:0007669"/>
    <property type="project" value="UniProtKB-SubCell"/>
</dbReference>
<sequence length="380" mass="41606">MATAWLTKRLATLDAFEVERGYGGDAKDEDLIEFVTDGLLTDIDIAGTTPQEELGNAGFCSLGANLADKVTNLRRLNLRRIGLTSAGFREVGRLLTRCPALEVLDVSYNDAGADGLRKDFCEALDDARSLRVLEMRGCGLRDEGLDALCTTLERFDEALRPVVAVQKLSLSTNHITAEGARRLARMLSTNLKLEELDLSDNDLQKAGGEAIASGLVGNKGRLQKLNMSHNRLRAGGARPLLQRFLETDSKLQICIRRLAGTKHGFVLAGMTVTGLEFLGWVEQHNNNNRSEAVFPGDRIVEVNGKTDSEEMLYELTVGEVLNIMLLRDGVCMKTLDLCYNLLGTKGSEELMAIVGCKRQGSMLGNQVRLDGGRILLMNAY</sequence>
<evidence type="ECO:0000256" key="3">
    <source>
        <dbReference type="ARBA" id="ARBA00023212"/>
    </source>
</evidence>
<dbReference type="SMART" id="SM00368">
    <property type="entry name" value="LRR_RI"/>
    <property type="match status" value="6"/>
</dbReference>
<evidence type="ECO:0000313" key="4">
    <source>
        <dbReference type="EMBL" id="CAJ1379223.1"/>
    </source>
</evidence>
<dbReference type="SUPFAM" id="SSF52047">
    <property type="entry name" value="RNI-like"/>
    <property type="match status" value="1"/>
</dbReference>
<dbReference type="InterPro" id="IPR001611">
    <property type="entry name" value="Leu-rich_rpt"/>
</dbReference>
<dbReference type="InterPro" id="IPR052410">
    <property type="entry name" value="DRC5"/>
</dbReference>
<comment type="caution">
    <text evidence="4">The sequence shown here is derived from an EMBL/GenBank/DDBJ whole genome shotgun (WGS) entry which is preliminary data.</text>
</comment>
<name>A0AA36I1C9_9DINO</name>
<evidence type="ECO:0000256" key="1">
    <source>
        <dbReference type="ARBA" id="ARBA00004245"/>
    </source>
</evidence>
<dbReference type="PANTHER" id="PTHR24107:SF2">
    <property type="entry name" value="NLR FAMILY CARD DOMAIN CONTAINING 3"/>
    <property type="match status" value="1"/>
</dbReference>
<dbReference type="Pfam" id="PF13516">
    <property type="entry name" value="LRR_6"/>
    <property type="match status" value="4"/>
</dbReference>
<dbReference type="InterPro" id="IPR032675">
    <property type="entry name" value="LRR_dom_sf"/>
</dbReference>
<dbReference type="Proteomes" id="UP001178507">
    <property type="component" value="Unassembled WGS sequence"/>
</dbReference>